<organism evidence="5 6">
    <name type="scientific">Lapidilactobacillus mulanensis</name>
    <dbReference type="NCBI Taxonomy" id="2485999"/>
    <lineage>
        <taxon>Bacteria</taxon>
        <taxon>Bacillati</taxon>
        <taxon>Bacillota</taxon>
        <taxon>Bacilli</taxon>
        <taxon>Lactobacillales</taxon>
        <taxon>Lactobacillaceae</taxon>
        <taxon>Lapidilactobacillus</taxon>
    </lineage>
</organism>
<dbReference type="EMBL" id="JBHTOF010000094">
    <property type="protein sequence ID" value="MFD1466059.1"/>
    <property type="molecule type" value="Genomic_DNA"/>
</dbReference>
<dbReference type="InterPro" id="IPR036388">
    <property type="entry name" value="WH-like_DNA-bd_sf"/>
</dbReference>
<sequence>MTLTQAVVQNLNISELGLTPLHLMIVMAVYTHPNITMSKLAQVLDISSAQLSRTMRTVEEKGLVKREHNQDNRRIVNVHRTKVGDEFAEAQMKRVQARLADRLSSLTSEQRADLNQHLAASIAILGEAGIVQMSPEEFLQTMPNHPEFKA</sequence>
<reference evidence="6" key="1">
    <citation type="journal article" date="2019" name="Int. J. Syst. Evol. Microbiol.">
        <title>The Global Catalogue of Microorganisms (GCM) 10K type strain sequencing project: providing services to taxonomists for standard genome sequencing and annotation.</title>
        <authorList>
            <consortium name="The Broad Institute Genomics Platform"/>
            <consortium name="The Broad Institute Genome Sequencing Center for Infectious Disease"/>
            <person name="Wu L."/>
            <person name="Ma J."/>
        </authorList>
    </citation>
    <scope>NUCLEOTIDE SEQUENCE [LARGE SCALE GENOMIC DNA]</scope>
    <source>
        <strain evidence="6">CCM 8951</strain>
    </source>
</reference>
<gene>
    <name evidence="5" type="ORF">ACFQ4L_08285</name>
</gene>
<evidence type="ECO:0000256" key="3">
    <source>
        <dbReference type="ARBA" id="ARBA00023163"/>
    </source>
</evidence>
<keyword evidence="2" id="KW-0238">DNA-binding</keyword>
<dbReference type="Gene3D" id="1.10.10.10">
    <property type="entry name" value="Winged helix-like DNA-binding domain superfamily/Winged helix DNA-binding domain"/>
    <property type="match status" value="1"/>
</dbReference>
<dbReference type="PANTHER" id="PTHR42756:SF1">
    <property type="entry name" value="TRANSCRIPTIONAL REPRESSOR OF EMRAB OPERON"/>
    <property type="match status" value="1"/>
</dbReference>
<name>A0ABW4DN51_9LACO</name>
<dbReference type="InterPro" id="IPR000835">
    <property type="entry name" value="HTH_MarR-typ"/>
</dbReference>
<dbReference type="SUPFAM" id="SSF46785">
    <property type="entry name" value="Winged helix' DNA-binding domain"/>
    <property type="match status" value="1"/>
</dbReference>
<dbReference type="SMART" id="SM00347">
    <property type="entry name" value="HTH_MARR"/>
    <property type="match status" value="1"/>
</dbReference>
<dbReference type="PROSITE" id="PS50995">
    <property type="entry name" value="HTH_MARR_2"/>
    <property type="match status" value="1"/>
</dbReference>
<feature type="domain" description="HTH marR-type" evidence="4">
    <location>
        <begin position="1"/>
        <end position="123"/>
    </location>
</feature>
<evidence type="ECO:0000256" key="1">
    <source>
        <dbReference type="ARBA" id="ARBA00023015"/>
    </source>
</evidence>
<evidence type="ECO:0000313" key="5">
    <source>
        <dbReference type="EMBL" id="MFD1466059.1"/>
    </source>
</evidence>
<dbReference type="Pfam" id="PF01047">
    <property type="entry name" value="MarR"/>
    <property type="match status" value="1"/>
</dbReference>
<dbReference type="Proteomes" id="UP001597244">
    <property type="component" value="Unassembled WGS sequence"/>
</dbReference>
<keyword evidence="6" id="KW-1185">Reference proteome</keyword>
<keyword evidence="1" id="KW-0805">Transcription regulation</keyword>
<accession>A0ABW4DN51</accession>
<dbReference type="InterPro" id="IPR036390">
    <property type="entry name" value="WH_DNA-bd_sf"/>
</dbReference>
<keyword evidence="3" id="KW-0804">Transcription</keyword>
<proteinExistence type="predicted"/>
<protein>
    <submittedName>
        <fullName evidence="5">MarR family transcriptional regulator</fullName>
    </submittedName>
</protein>
<evidence type="ECO:0000259" key="4">
    <source>
        <dbReference type="PROSITE" id="PS50995"/>
    </source>
</evidence>
<dbReference type="PRINTS" id="PR00598">
    <property type="entry name" value="HTHMARR"/>
</dbReference>
<dbReference type="RefSeq" id="WP_164506599.1">
    <property type="nucleotide sequence ID" value="NZ_JBHTOF010000094.1"/>
</dbReference>
<dbReference type="PANTHER" id="PTHR42756">
    <property type="entry name" value="TRANSCRIPTIONAL REGULATOR, MARR"/>
    <property type="match status" value="1"/>
</dbReference>
<comment type="caution">
    <text evidence="5">The sequence shown here is derived from an EMBL/GenBank/DDBJ whole genome shotgun (WGS) entry which is preliminary data.</text>
</comment>
<evidence type="ECO:0000313" key="6">
    <source>
        <dbReference type="Proteomes" id="UP001597244"/>
    </source>
</evidence>
<evidence type="ECO:0000256" key="2">
    <source>
        <dbReference type="ARBA" id="ARBA00023125"/>
    </source>
</evidence>